<keyword evidence="4 6" id="KW-0949">S-adenosyl-L-methionine</keyword>
<evidence type="ECO:0000259" key="7">
    <source>
        <dbReference type="PROSITE" id="PS51686"/>
    </source>
</evidence>
<feature type="active site" description="Nucleophile" evidence="6">
    <location>
        <position position="231"/>
    </location>
</feature>
<dbReference type="Gene3D" id="2.30.130.60">
    <property type="match status" value="1"/>
</dbReference>
<dbReference type="EMBL" id="FUYN01000004">
    <property type="protein sequence ID" value="SKB52837.1"/>
    <property type="molecule type" value="Genomic_DNA"/>
</dbReference>
<dbReference type="PRINTS" id="PR02008">
    <property type="entry name" value="RCMTFAMILY"/>
</dbReference>
<evidence type="ECO:0000256" key="6">
    <source>
        <dbReference type="PROSITE-ProRule" id="PRU01023"/>
    </source>
</evidence>
<dbReference type="CDD" id="cd02440">
    <property type="entry name" value="AdoMet_MTases"/>
    <property type="match status" value="1"/>
</dbReference>
<dbReference type="GO" id="GO:0008173">
    <property type="term" value="F:RNA methyltransferase activity"/>
    <property type="evidence" value="ECO:0007669"/>
    <property type="project" value="InterPro"/>
</dbReference>
<dbReference type="OrthoDB" id="9810297at2"/>
<feature type="binding site" evidence="6">
    <location>
        <position position="179"/>
    </location>
    <ligand>
        <name>S-adenosyl-L-methionine</name>
        <dbReference type="ChEBI" id="CHEBI:59789"/>
    </ligand>
</feature>
<protein>
    <submittedName>
        <fullName evidence="8">NOL1/NOP2/sun family putative RNA methylase</fullName>
    </submittedName>
</protein>
<sequence>MKNLPQKFLDEMKVLFKQDYDKFINTYNNPSYYGLRANTLKISKLELKAIADFIGEEIPWSQDGFYYDINQRPAKSPLYHAGLYYIQEPSAMAVVNNIDIQPGMKVLDICAAPGGKTINIASKLKGEGLLVSNDINNQRTKAILKNIELYGVSNALITNENHHVLEKVFPEFFDRIILDAPCSGEGMFRKDEDLIKSWERSVIETIPVQKELLDSCALMLRPGGIMIYSTCTFNEDENEKQILDFLARNNNFECIEIPKCNGLISRDILPQSARLLPHKLNGEGHFLCLLRKAYKDNSSLESNSVQNAEPITNFHFHRDKLPYQYLNFEKENLNIKLDGSFIISDNKLYKEVYTQKLIKGFKVIRNGLFVGEIKKEQFIPSQAFIMTLSKSDFKKYLDFDKSDSQIIKYLKGETIFVDNKDDGFYGVGVNGYTLGYGKLQNGKLKNGYNKNWRMT</sequence>
<dbReference type="InterPro" id="IPR049560">
    <property type="entry name" value="MeTrfase_RsmB-F_NOP2_cat"/>
</dbReference>
<evidence type="ECO:0000313" key="9">
    <source>
        <dbReference type="Proteomes" id="UP000243406"/>
    </source>
</evidence>
<dbReference type="InterPro" id="IPR001678">
    <property type="entry name" value="MeTrfase_RsmB-F_NOP2_dom"/>
</dbReference>
<dbReference type="InterPro" id="IPR027391">
    <property type="entry name" value="Nol1_Nop2_Fmu_2"/>
</dbReference>
<name>A0A1T5C0B1_9FIRM</name>
<feature type="binding site" evidence="6">
    <location>
        <begin position="110"/>
        <end position="116"/>
    </location>
    <ligand>
        <name>S-adenosyl-L-methionine</name>
        <dbReference type="ChEBI" id="CHEBI:59789"/>
    </ligand>
</feature>
<keyword evidence="9" id="KW-1185">Reference proteome</keyword>
<dbReference type="InterPro" id="IPR029063">
    <property type="entry name" value="SAM-dependent_MTases_sf"/>
</dbReference>
<feature type="domain" description="SAM-dependent MTase RsmB/NOP-type" evidence="7">
    <location>
        <begin position="12"/>
        <end position="293"/>
    </location>
</feature>
<dbReference type="Proteomes" id="UP000243406">
    <property type="component" value="Unassembled WGS sequence"/>
</dbReference>
<dbReference type="InterPro" id="IPR031341">
    <property type="entry name" value="Methyltr_RsmF_N"/>
</dbReference>
<dbReference type="SUPFAM" id="SSF53335">
    <property type="entry name" value="S-adenosyl-L-methionine-dependent methyltransferases"/>
    <property type="match status" value="1"/>
</dbReference>
<dbReference type="InterPro" id="IPR023267">
    <property type="entry name" value="RCMT"/>
</dbReference>
<dbReference type="Gene3D" id="3.30.70.1170">
    <property type="entry name" value="Sun protein, domain 3"/>
    <property type="match status" value="1"/>
</dbReference>
<dbReference type="PROSITE" id="PS51686">
    <property type="entry name" value="SAM_MT_RSMB_NOP"/>
    <property type="match status" value="1"/>
</dbReference>
<accession>A0A1T5C0B1</accession>
<proteinExistence type="inferred from homology"/>
<evidence type="ECO:0000256" key="2">
    <source>
        <dbReference type="ARBA" id="ARBA00022603"/>
    </source>
</evidence>
<dbReference type="Pfam" id="PF13636">
    <property type="entry name" value="Methyltranf_PUA"/>
    <property type="match status" value="1"/>
</dbReference>
<evidence type="ECO:0000256" key="3">
    <source>
        <dbReference type="ARBA" id="ARBA00022679"/>
    </source>
</evidence>
<dbReference type="Pfam" id="PF17125">
    <property type="entry name" value="Methyltr_RsmF_N"/>
    <property type="match status" value="1"/>
</dbReference>
<dbReference type="Gene3D" id="3.40.50.150">
    <property type="entry name" value="Vaccinia Virus protein VP39"/>
    <property type="match status" value="1"/>
</dbReference>
<comment type="similarity">
    <text evidence="6">Belongs to the class I-like SAM-binding methyltransferase superfamily. RsmB/NOP family.</text>
</comment>
<dbReference type="GO" id="GO:0003723">
    <property type="term" value="F:RNA binding"/>
    <property type="evidence" value="ECO:0007669"/>
    <property type="project" value="UniProtKB-UniRule"/>
</dbReference>
<dbReference type="PANTHER" id="PTHR22807:SF30">
    <property type="entry name" value="28S RRNA (CYTOSINE(4447)-C(5))-METHYLTRANSFERASE-RELATED"/>
    <property type="match status" value="1"/>
</dbReference>
<dbReference type="RefSeq" id="WP_079589742.1">
    <property type="nucleotide sequence ID" value="NZ_FUYN01000004.1"/>
</dbReference>
<dbReference type="AlphaFoldDB" id="A0A1T5C0B1"/>
<feature type="binding site" evidence="6">
    <location>
        <position position="134"/>
    </location>
    <ligand>
        <name>S-adenosyl-L-methionine</name>
        <dbReference type="ChEBI" id="CHEBI:59789"/>
    </ligand>
</feature>
<dbReference type="GO" id="GO:0001510">
    <property type="term" value="P:RNA methylation"/>
    <property type="evidence" value="ECO:0007669"/>
    <property type="project" value="InterPro"/>
</dbReference>
<keyword evidence="5 6" id="KW-0694">RNA-binding</keyword>
<dbReference type="Pfam" id="PF01189">
    <property type="entry name" value="Methyltr_RsmB-F"/>
    <property type="match status" value="1"/>
</dbReference>
<dbReference type="InterPro" id="IPR031340">
    <property type="entry name" value="RsmF_methylt_CI"/>
</dbReference>
<evidence type="ECO:0000313" key="8">
    <source>
        <dbReference type="EMBL" id="SKB52837.1"/>
    </source>
</evidence>
<keyword evidence="2 6" id="KW-0489">Methyltransferase</keyword>
<gene>
    <name evidence="8" type="ORF">SAMN02745120_1908</name>
</gene>
<keyword evidence="3 6" id="KW-0808">Transferase</keyword>
<organism evidence="8 9">
    <name type="scientific">Acetoanaerobium noterae</name>
    <dbReference type="NCBI Taxonomy" id="745369"/>
    <lineage>
        <taxon>Bacteria</taxon>
        <taxon>Bacillati</taxon>
        <taxon>Bacillota</taxon>
        <taxon>Clostridia</taxon>
        <taxon>Peptostreptococcales</taxon>
        <taxon>Filifactoraceae</taxon>
        <taxon>Acetoanaerobium</taxon>
    </lineage>
</organism>
<evidence type="ECO:0000256" key="5">
    <source>
        <dbReference type="ARBA" id="ARBA00022884"/>
    </source>
</evidence>
<dbReference type="Pfam" id="PF17126">
    <property type="entry name" value="RsmF_methylt_CI"/>
    <property type="match status" value="1"/>
</dbReference>
<evidence type="ECO:0000256" key="1">
    <source>
        <dbReference type="ARBA" id="ARBA00022490"/>
    </source>
</evidence>
<comment type="caution">
    <text evidence="6">Lacks conserved residue(s) required for the propagation of feature annotation.</text>
</comment>
<dbReference type="PANTHER" id="PTHR22807">
    <property type="entry name" value="NOP2 YEAST -RELATED NOL1/NOP2/FMU SUN DOMAIN-CONTAINING"/>
    <property type="match status" value="1"/>
</dbReference>
<evidence type="ECO:0000256" key="4">
    <source>
        <dbReference type="ARBA" id="ARBA00022691"/>
    </source>
</evidence>
<dbReference type="CDD" id="cd21147">
    <property type="entry name" value="RsmF_methylt_CTD1"/>
    <property type="match status" value="1"/>
</dbReference>
<reference evidence="9" key="1">
    <citation type="submission" date="2017-02" db="EMBL/GenBank/DDBJ databases">
        <authorList>
            <person name="Varghese N."/>
            <person name="Submissions S."/>
        </authorList>
    </citation>
    <scope>NUCLEOTIDE SEQUENCE [LARGE SCALE GENOMIC DNA]</scope>
    <source>
        <strain evidence="9">ATCC 35199</strain>
    </source>
</reference>
<keyword evidence="1" id="KW-0963">Cytoplasm</keyword>